<feature type="transmembrane region" description="Helical" evidence="1">
    <location>
        <begin position="404"/>
        <end position="427"/>
    </location>
</feature>
<dbReference type="AlphaFoldDB" id="A0A7S4S243"/>
<evidence type="ECO:0000256" key="1">
    <source>
        <dbReference type="SAM" id="Phobius"/>
    </source>
</evidence>
<feature type="transmembrane region" description="Helical" evidence="1">
    <location>
        <begin position="181"/>
        <end position="199"/>
    </location>
</feature>
<sequence>MDWLRAVLVCLVVYAHLVFCGAQFGRPGDAGTPDDHAYNLADPNHLAVRWISVARQWCIPLLFWVSGAAHALSPGSCAHRGLSGLQKVAALTALGVAGNAAVWLLGPRDEQCSFRQVVPVRRDYIVGEASDVLGLRTRRRATVRSDPWPWPPPLWPCPGKGILFDFTEDPYSGNVEPYLNQMWYTAVLIILQLLNLPLFQALSGHASAWRLSLQWSATVLIYGLLTVGSGKDCGSPWVLMLWLGASEAFFVWLSVMAAPGMRPQRLPLRLLHYACATVALAQLGASPISRGPVPNDVSTAWLLYIFLGTNRWFQLGYIMTLPRSLHASMQACDVKPLVSQAWPLAIVPLVLCSPSTSWSMAGVLPYPMLPRVVDRFLYAAGTLLALFTSDRLSRHLECGPLPALLARAALALYLLQVIFVTVFLQLLESWARSELGPTPGREDGTGVLAAIYALSLLSSLVVAALVGAIRAWRGQRAPDASVSQRFRPSDEIEA</sequence>
<proteinExistence type="predicted"/>
<protein>
    <recommendedName>
        <fullName evidence="4">Acyltransferase 3 domain-containing protein</fullName>
    </recommendedName>
</protein>
<keyword evidence="2" id="KW-0732">Signal</keyword>
<keyword evidence="1" id="KW-0472">Membrane</keyword>
<evidence type="ECO:0008006" key="4">
    <source>
        <dbReference type="Google" id="ProtNLM"/>
    </source>
</evidence>
<feature type="transmembrane region" description="Helical" evidence="1">
    <location>
        <begin position="236"/>
        <end position="258"/>
    </location>
</feature>
<evidence type="ECO:0000313" key="3">
    <source>
        <dbReference type="EMBL" id="CAE4632216.1"/>
    </source>
</evidence>
<accession>A0A7S4S243</accession>
<dbReference type="EMBL" id="HBNR01062332">
    <property type="protein sequence ID" value="CAE4632216.1"/>
    <property type="molecule type" value="Transcribed_RNA"/>
</dbReference>
<gene>
    <name evidence="3" type="ORF">AMON00008_LOCUS43932</name>
</gene>
<evidence type="ECO:0000256" key="2">
    <source>
        <dbReference type="SAM" id="SignalP"/>
    </source>
</evidence>
<feature type="transmembrane region" description="Helical" evidence="1">
    <location>
        <begin position="211"/>
        <end position="230"/>
    </location>
</feature>
<feature type="chain" id="PRO_5030884149" description="Acyltransferase 3 domain-containing protein" evidence="2">
    <location>
        <begin position="23"/>
        <end position="494"/>
    </location>
</feature>
<reference evidence="3" key="1">
    <citation type="submission" date="2021-01" db="EMBL/GenBank/DDBJ databases">
        <authorList>
            <person name="Corre E."/>
            <person name="Pelletier E."/>
            <person name="Niang G."/>
            <person name="Scheremetjew M."/>
            <person name="Finn R."/>
            <person name="Kale V."/>
            <person name="Holt S."/>
            <person name="Cochrane G."/>
            <person name="Meng A."/>
            <person name="Brown T."/>
            <person name="Cohen L."/>
        </authorList>
    </citation>
    <scope>NUCLEOTIDE SEQUENCE</scope>
    <source>
        <strain evidence="3">CCMP3105</strain>
    </source>
</reference>
<keyword evidence="1" id="KW-1133">Transmembrane helix</keyword>
<keyword evidence="1" id="KW-0812">Transmembrane</keyword>
<feature type="transmembrane region" description="Helical" evidence="1">
    <location>
        <begin position="447"/>
        <end position="469"/>
    </location>
</feature>
<feature type="signal peptide" evidence="2">
    <location>
        <begin position="1"/>
        <end position="22"/>
    </location>
</feature>
<organism evidence="3">
    <name type="scientific">Alexandrium monilatum</name>
    <dbReference type="NCBI Taxonomy" id="311494"/>
    <lineage>
        <taxon>Eukaryota</taxon>
        <taxon>Sar</taxon>
        <taxon>Alveolata</taxon>
        <taxon>Dinophyceae</taxon>
        <taxon>Gonyaulacales</taxon>
        <taxon>Pyrocystaceae</taxon>
        <taxon>Alexandrium</taxon>
    </lineage>
</organism>
<name>A0A7S4S243_9DINO</name>